<sequence length="819" mass="87607">MNPIGMLFLASVSAVAIATPAFAQDANQSDEQALNDASATVNAIVVTARRRDELLQDVPAVVQAVSGEQLQKLEFRQFEEVQAVVPGLNLESTLGGTTGKATLRGVDFDARAAGTNTSVEFYRNDAVIPLAGVFQALYDVDQIEVLRGPQGTLKGRASPSGSITVKTRKPNLFEAGAYLSGSVAERDRWNFNGAINVPVVGDKLGVRIAGFVGENRGNLVRGLNLVTGEIDDDIFDKTDAIRASAHADPLDGVLLLDFNYEHINREGRSYNQVESFSLVDPTAGASPVTIRSKDYLGVGALPNTSDNSIRIYNWQGQLNLFGQSLIYLGQDFRQRIDNFSAQDSAGVLANPIVNGVPYVQTAVSPSDTTVHEVRLQNQDRVLGMFDYVVGYMNLKQNGGTDLPSFLLGSTQSAFGAPFLNLTAPAGIVSVPIERFRRAKEESFYGNLTFHLSERTEISGGARRIILKQDSGLFANGTLLAAATDCRGFPSVEGCLPSTKATIYSASASHEFTDNLMAYANFGTSYRPGNVVVATAFTGIGPFLAQFIRPPDEKSKSYEIGVKSSWLNNTLTLNVAGYYQEFTNFAFRPGSPVLALRDVATSAATASITSFDGLVVPADAKIKGVEAELSWMPSDNFNLSAVLSYTDGKISDALFPCVDLDDDNVPDTVVPTAAQLFDEVGANQVDTCTGSTSPGAAPKFAGSVVAEYSNEFALGMEGFLRGLVNFKGNNQGVGPNPLDSVSSFALLDLFLGVRDPDGAWNIMLYGKNILDTHRVLTRTDAALTTTFRFSPATSATNYLGITTTPPQEFGVSARIAVGSR</sequence>
<evidence type="ECO:0000256" key="1">
    <source>
        <dbReference type="ARBA" id="ARBA00004571"/>
    </source>
</evidence>
<dbReference type="GO" id="GO:0006826">
    <property type="term" value="P:iron ion transport"/>
    <property type="evidence" value="ECO:0007669"/>
    <property type="project" value="UniProtKB-KW"/>
</dbReference>
<keyword evidence="2" id="KW-0813">Transport</keyword>
<evidence type="ECO:0000256" key="2">
    <source>
        <dbReference type="ARBA" id="ARBA00022448"/>
    </source>
</evidence>
<evidence type="ECO:0000256" key="12">
    <source>
        <dbReference type="SAM" id="SignalP"/>
    </source>
</evidence>
<gene>
    <name evidence="15" type="ORF">GCM10011494_36060</name>
</gene>
<dbReference type="InterPro" id="IPR039426">
    <property type="entry name" value="TonB-dep_rcpt-like"/>
</dbReference>
<dbReference type="RefSeq" id="WP_188772953.1">
    <property type="nucleotide sequence ID" value="NZ_BMHK01000040.1"/>
</dbReference>
<evidence type="ECO:0000256" key="9">
    <source>
        <dbReference type="ARBA" id="ARBA00023136"/>
    </source>
</evidence>
<keyword evidence="7" id="KW-0406">Ion transport</keyword>
<dbReference type="PANTHER" id="PTHR32552">
    <property type="entry name" value="FERRICHROME IRON RECEPTOR-RELATED"/>
    <property type="match status" value="1"/>
</dbReference>
<dbReference type="GO" id="GO:0009279">
    <property type="term" value="C:cell outer membrane"/>
    <property type="evidence" value="ECO:0007669"/>
    <property type="project" value="UniProtKB-SubCell"/>
</dbReference>
<dbReference type="InterPro" id="IPR036942">
    <property type="entry name" value="Beta-barrel_TonB_sf"/>
</dbReference>
<keyword evidence="12" id="KW-0732">Signal</keyword>
<feature type="domain" description="TonB-dependent receptor plug" evidence="14">
    <location>
        <begin position="55"/>
        <end position="161"/>
    </location>
</feature>
<keyword evidence="8 11" id="KW-0798">TonB box</keyword>
<reference evidence="15" key="1">
    <citation type="journal article" date="2014" name="Int. J. Syst. Evol. Microbiol.">
        <title>Complete genome sequence of Corynebacterium casei LMG S-19264T (=DSM 44701T), isolated from a smear-ripened cheese.</title>
        <authorList>
            <consortium name="US DOE Joint Genome Institute (JGI-PGF)"/>
            <person name="Walter F."/>
            <person name="Albersmeier A."/>
            <person name="Kalinowski J."/>
            <person name="Ruckert C."/>
        </authorList>
    </citation>
    <scope>NUCLEOTIDE SEQUENCE</scope>
    <source>
        <strain evidence="15">CGMCC 1.15095</strain>
    </source>
</reference>
<protein>
    <recommendedName>
        <fullName evidence="17">TonB-dependent receptor</fullName>
    </recommendedName>
</protein>
<evidence type="ECO:0000259" key="14">
    <source>
        <dbReference type="Pfam" id="PF07715"/>
    </source>
</evidence>
<keyword evidence="5" id="KW-0812">Transmembrane</keyword>
<dbReference type="PANTHER" id="PTHR32552:SF81">
    <property type="entry name" value="TONB-DEPENDENT OUTER MEMBRANE RECEPTOR"/>
    <property type="match status" value="1"/>
</dbReference>
<keyword evidence="16" id="KW-1185">Reference proteome</keyword>
<evidence type="ECO:0000256" key="11">
    <source>
        <dbReference type="RuleBase" id="RU003357"/>
    </source>
</evidence>
<proteinExistence type="inferred from homology"/>
<feature type="domain" description="TonB-dependent receptor-like beta-barrel" evidence="13">
    <location>
        <begin position="294"/>
        <end position="768"/>
    </location>
</feature>
<reference evidence="15" key="2">
    <citation type="submission" date="2020-09" db="EMBL/GenBank/DDBJ databases">
        <authorList>
            <person name="Sun Q."/>
            <person name="Zhou Y."/>
        </authorList>
    </citation>
    <scope>NUCLEOTIDE SEQUENCE</scope>
    <source>
        <strain evidence="15">CGMCC 1.15095</strain>
    </source>
</reference>
<organism evidence="15 16">
    <name type="scientific">Novosphingobium endophyticum</name>
    <dbReference type="NCBI Taxonomy" id="1955250"/>
    <lineage>
        <taxon>Bacteria</taxon>
        <taxon>Pseudomonadati</taxon>
        <taxon>Pseudomonadota</taxon>
        <taxon>Alphaproteobacteria</taxon>
        <taxon>Sphingomonadales</taxon>
        <taxon>Sphingomonadaceae</taxon>
        <taxon>Novosphingobium</taxon>
    </lineage>
</organism>
<comment type="similarity">
    <text evidence="11">Belongs to the TonB-dependent receptor family.</text>
</comment>
<keyword evidence="4" id="KW-0410">Iron transport</keyword>
<feature type="chain" id="PRO_5037701488" description="TonB-dependent receptor" evidence="12">
    <location>
        <begin position="24"/>
        <end position="819"/>
    </location>
</feature>
<accession>A0A916TVN3</accession>
<evidence type="ECO:0000313" key="15">
    <source>
        <dbReference type="EMBL" id="GGC14033.1"/>
    </source>
</evidence>
<dbReference type="Pfam" id="PF00593">
    <property type="entry name" value="TonB_dep_Rec_b-barrel"/>
    <property type="match status" value="1"/>
</dbReference>
<dbReference type="InterPro" id="IPR012910">
    <property type="entry name" value="Plug_dom"/>
</dbReference>
<evidence type="ECO:0000256" key="10">
    <source>
        <dbReference type="ARBA" id="ARBA00023237"/>
    </source>
</evidence>
<comment type="subcellular location">
    <subcellularLocation>
        <location evidence="1">Cell outer membrane</location>
        <topology evidence="1">Multi-pass membrane protein</topology>
    </subcellularLocation>
</comment>
<evidence type="ECO:0000259" key="13">
    <source>
        <dbReference type="Pfam" id="PF00593"/>
    </source>
</evidence>
<evidence type="ECO:0000313" key="16">
    <source>
        <dbReference type="Proteomes" id="UP000608154"/>
    </source>
</evidence>
<dbReference type="InterPro" id="IPR000531">
    <property type="entry name" value="Beta-barrel_TonB"/>
</dbReference>
<evidence type="ECO:0000256" key="6">
    <source>
        <dbReference type="ARBA" id="ARBA00023004"/>
    </source>
</evidence>
<dbReference type="AlphaFoldDB" id="A0A916TVN3"/>
<dbReference type="Gene3D" id="2.40.170.20">
    <property type="entry name" value="TonB-dependent receptor, beta-barrel domain"/>
    <property type="match status" value="1"/>
</dbReference>
<comment type="caution">
    <text evidence="15">The sequence shown here is derived from an EMBL/GenBank/DDBJ whole genome shotgun (WGS) entry which is preliminary data.</text>
</comment>
<evidence type="ECO:0000256" key="4">
    <source>
        <dbReference type="ARBA" id="ARBA00022496"/>
    </source>
</evidence>
<dbReference type="Pfam" id="PF07715">
    <property type="entry name" value="Plug"/>
    <property type="match status" value="1"/>
</dbReference>
<feature type="signal peptide" evidence="12">
    <location>
        <begin position="1"/>
        <end position="23"/>
    </location>
</feature>
<dbReference type="SUPFAM" id="SSF56935">
    <property type="entry name" value="Porins"/>
    <property type="match status" value="1"/>
</dbReference>
<evidence type="ECO:0008006" key="17">
    <source>
        <dbReference type="Google" id="ProtNLM"/>
    </source>
</evidence>
<evidence type="ECO:0000256" key="7">
    <source>
        <dbReference type="ARBA" id="ARBA00023065"/>
    </source>
</evidence>
<keyword evidence="10" id="KW-0998">Cell outer membrane</keyword>
<dbReference type="EMBL" id="BMHK01000040">
    <property type="protein sequence ID" value="GGC14033.1"/>
    <property type="molecule type" value="Genomic_DNA"/>
</dbReference>
<evidence type="ECO:0000256" key="8">
    <source>
        <dbReference type="ARBA" id="ARBA00023077"/>
    </source>
</evidence>
<dbReference type="Proteomes" id="UP000608154">
    <property type="component" value="Unassembled WGS sequence"/>
</dbReference>
<evidence type="ECO:0000256" key="3">
    <source>
        <dbReference type="ARBA" id="ARBA00022452"/>
    </source>
</evidence>
<evidence type="ECO:0000256" key="5">
    <source>
        <dbReference type="ARBA" id="ARBA00022692"/>
    </source>
</evidence>
<keyword evidence="3" id="KW-1134">Transmembrane beta strand</keyword>
<keyword evidence="6" id="KW-0408">Iron</keyword>
<keyword evidence="9 11" id="KW-0472">Membrane</keyword>
<name>A0A916TVN3_9SPHN</name>